<dbReference type="AlphaFoldDB" id="A0A6A4X4U6"/>
<dbReference type="InterPro" id="IPR050274">
    <property type="entry name" value="Nuclear_hormone_rcpt_NR2"/>
</dbReference>
<organism evidence="10 11">
    <name type="scientific">Amphibalanus amphitrite</name>
    <name type="common">Striped barnacle</name>
    <name type="synonym">Balanus amphitrite</name>
    <dbReference type="NCBI Taxonomy" id="1232801"/>
    <lineage>
        <taxon>Eukaryota</taxon>
        <taxon>Metazoa</taxon>
        <taxon>Ecdysozoa</taxon>
        <taxon>Arthropoda</taxon>
        <taxon>Crustacea</taxon>
        <taxon>Multicrustacea</taxon>
        <taxon>Cirripedia</taxon>
        <taxon>Thoracica</taxon>
        <taxon>Thoracicalcarea</taxon>
        <taxon>Balanomorpha</taxon>
        <taxon>Balanoidea</taxon>
        <taxon>Balanidae</taxon>
        <taxon>Amphibalaninae</taxon>
        <taxon>Amphibalanus</taxon>
    </lineage>
</organism>
<evidence type="ECO:0000256" key="7">
    <source>
        <dbReference type="ARBA" id="ARBA00023170"/>
    </source>
</evidence>
<dbReference type="InterPro" id="IPR013088">
    <property type="entry name" value="Znf_NHR/GATA"/>
</dbReference>
<keyword evidence="4" id="KW-0805">Transcription regulation</keyword>
<keyword evidence="8" id="KW-0539">Nucleus</keyword>
<keyword evidence="3" id="KW-0862">Zinc</keyword>
<evidence type="ECO:0000259" key="9">
    <source>
        <dbReference type="PROSITE" id="PS51030"/>
    </source>
</evidence>
<evidence type="ECO:0000256" key="5">
    <source>
        <dbReference type="ARBA" id="ARBA00023125"/>
    </source>
</evidence>
<dbReference type="Gene3D" id="1.10.565.10">
    <property type="entry name" value="Retinoid X Receptor"/>
    <property type="match status" value="1"/>
</dbReference>
<dbReference type="SUPFAM" id="SSF57716">
    <property type="entry name" value="Glucocorticoid receptor-like (DNA-binding domain)"/>
    <property type="match status" value="1"/>
</dbReference>
<dbReference type="GO" id="GO:0003700">
    <property type="term" value="F:DNA-binding transcription factor activity"/>
    <property type="evidence" value="ECO:0007669"/>
    <property type="project" value="InterPro"/>
</dbReference>
<evidence type="ECO:0000313" key="11">
    <source>
        <dbReference type="Proteomes" id="UP000440578"/>
    </source>
</evidence>
<comment type="caution">
    <text evidence="10">The sequence shown here is derived from an EMBL/GenBank/DDBJ whole genome shotgun (WGS) entry which is preliminary data.</text>
</comment>
<dbReference type="GO" id="GO:0008270">
    <property type="term" value="F:zinc ion binding"/>
    <property type="evidence" value="ECO:0007669"/>
    <property type="project" value="UniProtKB-KW"/>
</dbReference>
<evidence type="ECO:0000256" key="8">
    <source>
        <dbReference type="ARBA" id="ARBA00023242"/>
    </source>
</evidence>
<keyword evidence="1" id="KW-0479">Metal-binding</keyword>
<dbReference type="OrthoDB" id="5771769at2759"/>
<dbReference type="InterPro" id="IPR035500">
    <property type="entry name" value="NHR-like_dom_sf"/>
</dbReference>
<dbReference type="Pfam" id="PF00105">
    <property type="entry name" value="zf-C4"/>
    <property type="match status" value="1"/>
</dbReference>
<protein>
    <submittedName>
        <fullName evidence="10">Nuclear receptor subfamily 2 group E member 1</fullName>
    </submittedName>
</protein>
<dbReference type="PANTHER" id="PTHR24083">
    <property type="entry name" value="NUCLEAR HORMONE RECEPTOR"/>
    <property type="match status" value="1"/>
</dbReference>
<keyword evidence="5" id="KW-0238">DNA-binding</keyword>
<evidence type="ECO:0000256" key="3">
    <source>
        <dbReference type="ARBA" id="ARBA00022833"/>
    </source>
</evidence>
<dbReference type="GO" id="GO:0043565">
    <property type="term" value="F:sequence-specific DNA binding"/>
    <property type="evidence" value="ECO:0007669"/>
    <property type="project" value="InterPro"/>
</dbReference>
<dbReference type="SMART" id="SM00399">
    <property type="entry name" value="ZnF_C4"/>
    <property type="match status" value="1"/>
</dbReference>
<evidence type="ECO:0000256" key="1">
    <source>
        <dbReference type="ARBA" id="ARBA00022723"/>
    </source>
</evidence>
<reference evidence="10 11" key="1">
    <citation type="submission" date="2019-07" db="EMBL/GenBank/DDBJ databases">
        <title>Draft genome assembly of a fouling barnacle, Amphibalanus amphitrite (Darwin, 1854): The first reference genome for Thecostraca.</title>
        <authorList>
            <person name="Kim W."/>
        </authorList>
    </citation>
    <scope>NUCLEOTIDE SEQUENCE [LARGE SCALE GENOMIC DNA]</scope>
    <source>
        <strain evidence="10">SNU_AA5</strain>
        <tissue evidence="10">Soma without cirri and trophi</tissue>
    </source>
</reference>
<proteinExistence type="predicted"/>
<dbReference type="SUPFAM" id="SSF48508">
    <property type="entry name" value="Nuclear receptor ligand-binding domain"/>
    <property type="match status" value="1"/>
</dbReference>
<keyword evidence="6" id="KW-0804">Transcription</keyword>
<dbReference type="Proteomes" id="UP000440578">
    <property type="component" value="Unassembled WGS sequence"/>
</dbReference>
<gene>
    <name evidence="10" type="primary">NR2E1_1</name>
    <name evidence="10" type="ORF">FJT64_018159</name>
</gene>
<dbReference type="Gene3D" id="3.30.50.10">
    <property type="entry name" value="Erythroid Transcription Factor GATA-1, subunit A"/>
    <property type="match status" value="1"/>
</dbReference>
<keyword evidence="2" id="KW-0863">Zinc-finger</keyword>
<keyword evidence="11" id="KW-1185">Reference proteome</keyword>
<evidence type="ECO:0000256" key="4">
    <source>
        <dbReference type="ARBA" id="ARBA00023015"/>
    </source>
</evidence>
<name>A0A6A4X4U6_AMPAM</name>
<evidence type="ECO:0000313" key="10">
    <source>
        <dbReference type="EMBL" id="KAF0311004.1"/>
    </source>
</evidence>
<keyword evidence="7 10" id="KW-0675">Receptor</keyword>
<dbReference type="InterPro" id="IPR001628">
    <property type="entry name" value="Znf_hrmn_rcpt"/>
</dbReference>
<evidence type="ECO:0000256" key="2">
    <source>
        <dbReference type="ARBA" id="ARBA00022771"/>
    </source>
</evidence>
<dbReference type="PROSITE" id="PS00031">
    <property type="entry name" value="NUCLEAR_REC_DBD_1"/>
    <property type="match status" value="1"/>
</dbReference>
<accession>A0A6A4X4U6</accession>
<dbReference type="PRINTS" id="PR00047">
    <property type="entry name" value="STROIDFINGER"/>
</dbReference>
<evidence type="ECO:0000256" key="6">
    <source>
        <dbReference type="ARBA" id="ARBA00023163"/>
    </source>
</evidence>
<dbReference type="EMBL" id="VIIS01000274">
    <property type="protein sequence ID" value="KAF0311004.1"/>
    <property type="molecule type" value="Genomic_DNA"/>
</dbReference>
<sequence length="255" mass="27626">MGRGLPCAAPCAVCGDRSYGRHYGAICCDGCSCFFKRTVRRNVVYACVSGMDDCPVDRTRRNWCPSCRFTKCLSANMNPTAPHPPHPQPSAAAAVVPEAVHLLSLFPASDQQLLLSGCARLLLLLRLAAGAEGSGRLTQLAAAVQQMRLDQTESRLLELLAVFDAGLSPLLLRGQLVVYIQSHLQELLSSHLAVNCRQQPRLRQHQLLQLLALCRAVQQLELQGAATAARPALPATDSDRGWLQFLPGAWPAALL</sequence>
<feature type="domain" description="Nuclear receptor" evidence="9">
    <location>
        <begin position="8"/>
        <end position="84"/>
    </location>
</feature>
<dbReference type="PROSITE" id="PS51030">
    <property type="entry name" value="NUCLEAR_REC_DBD_2"/>
    <property type="match status" value="1"/>
</dbReference>